<keyword evidence="3" id="KW-1185">Reference proteome</keyword>
<feature type="transmembrane region" description="Helical" evidence="1">
    <location>
        <begin position="33"/>
        <end position="53"/>
    </location>
</feature>
<keyword evidence="1" id="KW-1133">Transmembrane helix</keyword>
<dbReference type="RefSeq" id="WP_020376708.1">
    <property type="nucleotide sequence ID" value="NZ_FWWY01000001.1"/>
</dbReference>
<reference evidence="3" key="1">
    <citation type="submission" date="2017-04" db="EMBL/GenBank/DDBJ databases">
        <authorList>
            <person name="Varghese N."/>
            <person name="Submissions S."/>
        </authorList>
    </citation>
    <scope>NUCLEOTIDE SEQUENCE [LARGE SCALE GENOMIC DNA]</scope>
    <source>
        <strain evidence="3">DSM 9293</strain>
    </source>
</reference>
<evidence type="ECO:0000313" key="2">
    <source>
        <dbReference type="EMBL" id="SMC02950.1"/>
    </source>
</evidence>
<proteinExistence type="predicted"/>
<sequence>MRNLIKLCIALASILVIVAGGKMEHFHYLTKGMLLVSTGIITLSVVTGANTMVDRREI</sequence>
<keyword evidence="1" id="KW-0812">Transmembrane</keyword>
<dbReference type="Proteomes" id="UP000192660">
    <property type="component" value="Unassembled WGS sequence"/>
</dbReference>
<name>A0A1W1WA85_SULTA</name>
<dbReference type="EMBL" id="FWWY01000001">
    <property type="protein sequence ID" value="SMC02950.1"/>
    <property type="molecule type" value="Genomic_DNA"/>
</dbReference>
<evidence type="ECO:0000256" key="1">
    <source>
        <dbReference type="SAM" id="Phobius"/>
    </source>
</evidence>
<keyword evidence="1" id="KW-0472">Membrane</keyword>
<evidence type="ECO:0000313" key="3">
    <source>
        <dbReference type="Proteomes" id="UP000192660"/>
    </source>
</evidence>
<dbReference type="AlphaFoldDB" id="A0A1W1WA85"/>
<gene>
    <name evidence="2" type="ORF">SAMN00768000_0828</name>
</gene>
<accession>A0A1W1WA85</accession>
<protein>
    <submittedName>
        <fullName evidence="2">Uncharacterized protein</fullName>
    </submittedName>
</protein>
<organism evidence="2 3">
    <name type="scientific">Sulfobacillus thermosulfidooxidans (strain DSM 9293 / VKM B-1269 / AT-1)</name>
    <dbReference type="NCBI Taxonomy" id="929705"/>
    <lineage>
        <taxon>Bacteria</taxon>
        <taxon>Bacillati</taxon>
        <taxon>Bacillota</taxon>
        <taxon>Clostridia</taxon>
        <taxon>Eubacteriales</taxon>
        <taxon>Clostridiales Family XVII. Incertae Sedis</taxon>
        <taxon>Sulfobacillus</taxon>
    </lineage>
</organism>